<organism evidence="3 4">
    <name type="scientific">Conidiobolus coronatus (strain ATCC 28846 / CBS 209.66 / NRRL 28638)</name>
    <name type="common">Delacroixia coronata</name>
    <dbReference type="NCBI Taxonomy" id="796925"/>
    <lineage>
        <taxon>Eukaryota</taxon>
        <taxon>Fungi</taxon>
        <taxon>Fungi incertae sedis</taxon>
        <taxon>Zoopagomycota</taxon>
        <taxon>Entomophthoromycotina</taxon>
        <taxon>Entomophthoromycetes</taxon>
        <taxon>Entomophthorales</taxon>
        <taxon>Ancylistaceae</taxon>
        <taxon>Conidiobolus</taxon>
    </lineage>
</organism>
<dbReference type="OMA" id="IMESAFM"/>
<comment type="similarity">
    <text evidence="2">Belongs to the short-chain dehydrogenases/reductases (SDR) family.</text>
</comment>
<dbReference type="SUPFAM" id="SSF51735">
    <property type="entry name" value="NAD(P)-binding Rossmann-fold domains"/>
    <property type="match status" value="1"/>
</dbReference>
<dbReference type="Pfam" id="PF00106">
    <property type="entry name" value="adh_short"/>
    <property type="match status" value="2"/>
</dbReference>
<keyword evidence="4" id="KW-1185">Reference proteome</keyword>
<accession>A0A137P1U2</accession>
<proteinExistence type="inferred from homology"/>
<dbReference type="EMBL" id="KQ964558">
    <property type="protein sequence ID" value="KXN68851.1"/>
    <property type="molecule type" value="Genomic_DNA"/>
</dbReference>
<dbReference type="PANTHER" id="PTHR43157">
    <property type="entry name" value="PHOSPHATIDYLINOSITOL-GLYCAN BIOSYNTHESIS CLASS F PROTEIN-RELATED"/>
    <property type="match status" value="1"/>
</dbReference>
<dbReference type="InterPro" id="IPR036291">
    <property type="entry name" value="NAD(P)-bd_dom_sf"/>
</dbReference>
<protein>
    <submittedName>
        <fullName evidence="3">NAD(P)-binding protein</fullName>
    </submittedName>
</protein>
<evidence type="ECO:0000313" key="3">
    <source>
        <dbReference type="EMBL" id="KXN68851.1"/>
    </source>
</evidence>
<gene>
    <name evidence="3" type="ORF">CONCODRAFT_51281</name>
</gene>
<dbReference type="InterPro" id="IPR002347">
    <property type="entry name" value="SDR_fam"/>
</dbReference>
<name>A0A137P1U2_CONC2</name>
<dbReference type="PRINTS" id="PR00081">
    <property type="entry name" value="GDHRDH"/>
</dbReference>
<dbReference type="Gene3D" id="3.40.50.720">
    <property type="entry name" value="NAD(P)-binding Rossmann-like Domain"/>
    <property type="match status" value="1"/>
</dbReference>
<reference evidence="3 4" key="1">
    <citation type="journal article" date="2015" name="Genome Biol. Evol.">
        <title>Phylogenomic analyses indicate that early fungi evolved digesting cell walls of algal ancestors of land plants.</title>
        <authorList>
            <person name="Chang Y."/>
            <person name="Wang S."/>
            <person name="Sekimoto S."/>
            <person name="Aerts A.L."/>
            <person name="Choi C."/>
            <person name="Clum A."/>
            <person name="LaButti K.M."/>
            <person name="Lindquist E.A."/>
            <person name="Yee Ngan C."/>
            <person name="Ohm R.A."/>
            <person name="Salamov A.A."/>
            <person name="Grigoriev I.V."/>
            <person name="Spatafora J.W."/>
            <person name="Berbee M.L."/>
        </authorList>
    </citation>
    <scope>NUCLEOTIDE SEQUENCE [LARGE SCALE GENOMIC DNA]</scope>
    <source>
        <strain evidence="3 4">NRRL 28638</strain>
    </source>
</reference>
<dbReference type="PANTHER" id="PTHR43157:SF31">
    <property type="entry name" value="PHOSPHATIDYLINOSITOL-GLYCAN BIOSYNTHESIS CLASS F PROTEIN"/>
    <property type="match status" value="1"/>
</dbReference>
<sequence length="315" mass="34972">MNIIQIILKNIEEGWSTFKVAEKDLTNKTILITGGSEGIGLETAIQLAKMNAKIIIASRNKEKCADAVEAIKKASGNDKIEFRLLDLSSIQGVKDFAEDFKNDFSSIDILINNAGGNFANYSETNDGLEKTFHVNHLGPFILTNLLLPLLYKGNEPRIINLSSKAHAFHQLQLPEDLKVKKEDYDRMIAYSKSKLMNVLFTKELARKLENRNIKVVALHPGFVKTNIGQGDSNIFVWALTKLILLFVHGLLARNVDEGAKTTVFTAIDDSIVSGEYYDSCKIGEAQPQSYDTELAKKLWDLSAELAGISPEIPSK</sequence>
<dbReference type="GO" id="GO:0016491">
    <property type="term" value="F:oxidoreductase activity"/>
    <property type="evidence" value="ECO:0007669"/>
    <property type="project" value="UniProtKB-KW"/>
</dbReference>
<dbReference type="AlphaFoldDB" id="A0A137P1U2"/>
<dbReference type="PRINTS" id="PR00080">
    <property type="entry name" value="SDRFAMILY"/>
</dbReference>
<dbReference type="CDD" id="cd05327">
    <property type="entry name" value="retinol-DH_like_SDR_c_like"/>
    <property type="match status" value="1"/>
</dbReference>
<keyword evidence="1" id="KW-0560">Oxidoreductase</keyword>
<dbReference type="STRING" id="796925.A0A137P1U2"/>
<evidence type="ECO:0000256" key="2">
    <source>
        <dbReference type="RuleBase" id="RU000363"/>
    </source>
</evidence>
<dbReference type="OrthoDB" id="542013at2759"/>
<evidence type="ECO:0000313" key="4">
    <source>
        <dbReference type="Proteomes" id="UP000070444"/>
    </source>
</evidence>
<evidence type="ECO:0000256" key="1">
    <source>
        <dbReference type="ARBA" id="ARBA00023002"/>
    </source>
</evidence>
<dbReference type="Proteomes" id="UP000070444">
    <property type="component" value="Unassembled WGS sequence"/>
</dbReference>